<dbReference type="Pfam" id="PF05729">
    <property type="entry name" value="NACHT"/>
    <property type="match status" value="1"/>
</dbReference>
<comment type="caution">
    <text evidence="2">The sequence shown here is derived from an EMBL/GenBank/DDBJ whole genome shotgun (WGS) entry which is preliminary data.</text>
</comment>
<dbReference type="Proteomes" id="UP001174909">
    <property type="component" value="Unassembled WGS sequence"/>
</dbReference>
<dbReference type="SUPFAM" id="SSF52540">
    <property type="entry name" value="P-loop containing nucleoside triphosphate hydrolases"/>
    <property type="match status" value="1"/>
</dbReference>
<dbReference type="InterPro" id="IPR027417">
    <property type="entry name" value="P-loop_NTPase"/>
</dbReference>
<evidence type="ECO:0000313" key="3">
    <source>
        <dbReference type="Proteomes" id="UP001174909"/>
    </source>
</evidence>
<dbReference type="PROSITE" id="PS50837">
    <property type="entry name" value="NACHT"/>
    <property type="match status" value="1"/>
</dbReference>
<name>A0AA35WGP9_GEOBA</name>
<dbReference type="InterPro" id="IPR007111">
    <property type="entry name" value="NACHT_NTPase"/>
</dbReference>
<accession>A0AA35WGP9</accession>
<evidence type="ECO:0000259" key="1">
    <source>
        <dbReference type="PROSITE" id="PS50837"/>
    </source>
</evidence>
<dbReference type="AlphaFoldDB" id="A0AA35WGP9"/>
<feature type="domain" description="NACHT" evidence="1">
    <location>
        <begin position="388"/>
        <end position="511"/>
    </location>
</feature>
<evidence type="ECO:0000313" key="2">
    <source>
        <dbReference type="EMBL" id="CAI8016691.1"/>
    </source>
</evidence>
<organism evidence="2 3">
    <name type="scientific">Geodia barretti</name>
    <name type="common">Barrett's horny sponge</name>
    <dbReference type="NCBI Taxonomy" id="519541"/>
    <lineage>
        <taxon>Eukaryota</taxon>
        <taxon>Metazoa</taxon>
        <taxon>Porifera</taxon>
        <taxon>Demospongiae</taxon>
        <taxon>Heteroscleromorpha</taxon>
        <taxon>Tetractinellida</taxon>
        <taxon>Astrophorina</taxon>
        <taxon>Geodiidae</taxon>
        <taxon>Geodia</taxon>
    </lineage>
</organism>
<protein>
    <submittedName>
        <fullName evidence="2">NACHT, LRR and PYD domains-containing protein 3</fullName>
    </submittedName>
</protein>
<dbReference type="PANTHER" id="PTHR46312">
    <property type="entry name" value="NACHT DOMAIN-CONTAINING PROTEIN"/>
    <property type="match status" value="1"/>
</dbReference>
<feature type="non-terminal residue" evidence="2">
    <location>
        <position position="744"/>
    </location>
</feature>
<gene>
    <name evidence="2" type="ORF">GBAR_LOCUS10224</name>
</gene>
<dbReference type="Gene3D" id="3.40.50.300">
    <property type="entry name" value="P-loop containing nucleotide triphosphate hydrolases"/>
    <property type="match status" value="1"/>
</dbReference>
<proteinExistence type="predicted"/>
<keyword evidence="3" id="KW-1185">Reference proteome</keyword>
<sequence length="744" mass="84900">MLLRLNTRTIPIGVFNKCCQSGSPGRIPLLPPCKIMVDALTSPVINRRDVAQRIREFFPNRNAVSSSDEDKNSSVLYALAKVRSEMESLEKEFLELKDDVCESVMTQSVDTFKYRLTSLRVGEVEHHMDYLKEIIQNKHTVIDVLVELNCYLNFLNHGLLQHILNKFGNKELQRRMDEYTIKIRHFFKCTQICDFMECWQKHECQPPVEHLQKFIEIKAHKNWETCTLQDLDNLKGKLATKLFLPNFLLTLDKAKKGCLTVTFCVPLSLVDHLQTFIRKTEAKEFVDMEIETITVDGVVCYEAPLLQYTSLLKQLYTSWSPLQPLSDSKPKPLLPFRLARIEKQSLSPSDMDRFTRESLRGDMDDVVYKKTTMELSQLGVMGDGSPPQVVLIEGAPGVGKTTFAWHQCRQWAEGKLLQAYSIVLLLPLRDDNVRQIRSLSSLFRHSRGQVREEVSRRVAESGGAGCLIWLEAWDELPGDLRSDSLFTELIQGIQLPAATIFITSLPWAARDLLETVGDRLSQHKELLALAKEEVQNEITVMIDSQTSSDSGFNFSEFIESNPMIRAAMYTPLSAAIVEQVFKSSPHNPPTTVTGLYSAYVLLKLEQHLSEHPEYSCMNINVRTLADLPERVLRDFQRLCGLAYEGVSQQIIAFSSIPEGVSTLGLLQTVPQVYDEEDDRVSYNFLHYTVQEYLAALHLSHLQPQQLMTIIDTKCLIMKRLYVAGPFMRQNNTKRHSNSWPESIS</sequence>
<dbReference type="CDD" id="cd01120">
    <property type="entry name" value="RecA-like_superfamily"/>
    <property type="match status" value="1"/>
</dbReference>
<dbReference type="EMBL" id="CASHTH010001550">
    <property type="protein sequence ID" value="CAI8016691.1"/>
    <property type="molecule type" value="Genomic_DNA"/>
</dbReference>
<dbReference type="PANTHER" id="PTHR46312:SF2">
    <property type="entry name" value="NUCLEOTIDE-BINDING OLIGOMERIZATION DOMAIN-CONTAINING PROTEIN 2-LIKE"/>
    <property type="match status" value="1"/>
</dbReference>
<reference evidence="2" key="1">
    <citation type="submission" date="2023-03" db="EMBL/GenBank/DDBJ databases">
        <authorList>
            <person name="Steffen K."/>
            <person name="Cardenas P."/>
        </authorList>
    </citation>
    <scope>NUCLEOTIDE SEQUENCE</scope>
</reference>